<sequence>MIREQLQQLADGLDRLNESGNVRSDGERFLAELRVMARQLIDQADQASQAEAQAKPDPVDVRLDLLANKVDDIAAQFADVSDLVNQLAKLAGDLQTAAVKG</sequence>
<reference evidence="1 2" key="1">
    <citation type="submission" date="2019-02" db="EMBL/GenBank/DDBJ databases">
        <title>Aquabacterium sp. strain KMB7.</title>
        <authorList>
            <person name="Chen W.-M."/>
        </authorList>
    </citation>
    <scope>NUCLEOTIDE SEQUENCE [LARGE SCALE GENOMIC DNA]</scope>
    <source>
        <strain evidence="1 2">KMB7</strain>
    </source>
</reference>
<proteinExistence type="predicted"/>
<evidence type="ECO:0000313" key="2">
    <source>
        <dbReference type="Proteomes" id="UP000292120"/>
    </source>
</evidence>
<dbReference type="RefSeq" id="WP_130967790.1">
    <property type="nucleotide sequence ID" value="NZ_SIXI01000003.1"/>
</dbReference>
<dbReference type="EMBL" id="SIXI01000003">
    <property type="protein sequence ID" value="TBO31335.1"/>
    <property type="molecule type" value="Genomic_DNA"/>
</dbReference>
<organism evidence="1 2">
    <name type="scientific">Aquabacterium lacunae</name>
    <dbReference type="NCBI Taxonomy" id="2528630"/>
    <lineage>
        <taxon>Bacteria</taxon>
        <taxon>Pseudomonadati</taxon>
        <taxon>Pseudomonadota</taxon>
        <taxon>Betaproteobacteria</taxon>
        <taxon>Burkholderiales</taxon>
        <taxon>Aquabacterium</taxon>
    </lineage>
</organism>
<dbReference type="Proteomes" id="UP000292120">
    <property type="component" value="Unassembled WGS sequence"/>
</dbReference>
<gene>
    <name evidence="1" type="ORF">EYS42_08810</name>
</gene>
<comment type="caution">
    <text evidence="1">The sequence shown here is derived from an EMBL/GenBank/DDBJ whole genome shotgun (WGS) entry which is preliminary data.</text>
</comment>
<dbReference type="AlphaFoldDB" id="A0A4Q9GYL8"/>
<accession>A0A4Q9GYL8</accession>
<evidence type="ECO:0000313" key="1">
    <source>
        <dbReference type="EMBL" id="TBO31335.1"/>
    </source>
</evidence>
<protein>
    <submittedName>
        <fullName evidence="1">Uncharacterized protein</fullName>
    </submittedName>
</protein>
<name>A0A4Q9GYL8_9BURK</name>
<keyword evidence="2" id="KW-1185">Reference proteome</keyword>